<feature type="transmembrane region" description="Helical" evidence="7">
    <location>
        <begin position="243"/>
        <end position="266"/>
    </location>
</feature>
<feature type="transmembrane region" description="Helical" evidence="7">
    <location>
        <begin position="78"/>
        <end position="96"/>
    </location>
</feature>
<feature type="region of interest" description="Disordered" evidence="6">
    <location>
        <begin position="418"/>
        <end position="452"/>
    </location>
</feature>
<accession>A0ABS9T5M1</accession>
<evidence type="ECO:0000313" key="9">
    <source>
        <dbReference type="EMBL" id="MCH6163753.1"/>
    </source>
</evidence>
<organism evidence="9 10">
    <name type="scientific">Streptomyces marispadix</name>
    <dbReference type="NCBI Taxonomy" id="2922868"/>
    <lineage>
        <taxon>Bacteria</taxon>
        <taxon>Bacillati</taxon>
        <taxon>Actinomycetota</taxon>
        <taxon>Actinomycetes</taxon>
        <taxon>Kitasatosporales</taxon>
        <taxon>Streptomycetaceae</taxon>
        <taxon>Streptomyces</taxon>
    </lineage>
</organism>
<reference evidence="9" key="1">
    <citation type="submission" date="2022-03" db="EMBL/GenBank/DDBJ databases">
        <authorList>
            <person name="Santos J.D.N."/>
            <person name="Kallscheuer N."/>
            <person name="Jogler C."/>
            <person name="Lage O.M."/>
        </authorList>
    </citation>
    <scope>NUCLEOTIDE SEQUENCE</scope>
    <source>
        <strain evidence="9">M600PL45_2</strain>
    </source>
</reference>
<evidence type="ECO:0000313" key="10">
    <source>
        <dbReference type="Proteomes" id="UP001166784"/>
    </source>
</evidence>
<comment type="caution">
    <text evidence="9">The sequence shown here is derived from an EMBL/GenBank/DDBJ whole genome shotgun (WGS) entry which is preliminary data.</text>
</comment>
<feature type="transmembrane region" description="Helical" evidence="7">
    <location>
        <begin position="15"/>
        <end position="39"/>
    </location>
</feature>
<evidence type="ECO:0000256" key="6">
    <source>
        <dbReference type="SAM" id="MobiDB-lite"/>
    </source>
</evidence>
<keyword evidence="4 7" id="KW-1133">Transmembrane helix</keyword>
<evidence type="ECO:0000256" key="7">
    <source>
        <dbReference type="SAM" id="Phobius"/>
    </source>
</evidence>
<reference evidence="9" key="2">
    <citation type="journal article" date="2023" name="Int. J. Syst. Evol. Microbiol.">
        <title>Streptomyces marispadix sp. nov., isolated from marine beach sediment of the Northern Coast of Portugal.</title>
        <authorList>
            <person name="dos Santos J.D.N."/>
            <person name="Vitorino I.R."/>
            <person name="Kallscheuer N."/>
            <person name="Srivastava A."/>
            <person name="Krautwurst S."/>
            <person name="Marz M."/>
            <person name="Jogler C."/>
            <person name="Lobo Da Cunha A."/>
            <person name="Catita J."/>
            <person name="Goncalves H."/>
            <person name="Gonzalez I."/>
            <person name="Reyes F."/>
            <person name="Lage O.M."/>
        </authorList>
    </citation>
    <scope>NUCLEOTIDE SEQUENCE</scope>
    <source>
        <strain evidence="9">M600PL45_2</strain>
    </source>
</reference>
<keyword evidence="5 7" id="KW-0472">Membrane</keyword>
<feature type="compositionally biased region" description="Low complexity" evidence="6">
    <location>
        <begin position="424"/>
        <end position="439"/>
    </location>
</feature>
<dbReference type="InterPro" id="IPR020846">
    <property type="entry name" value="MFS_dom"/>
</dbReference>
<name>A0ABS9T5M1_9ACTN</name>
<feature type="transmembrane region" description="Helical" evidence="7">
    <location>
        <begin position="306"/>
        <end position="324"/>
    </location>
</feature>
<protein>
    <submittedName>
        <fullName evidence="9">MFS transporter</fullName>
    </submittedName>
</protein>
<feature type="region of interest" description="Disordered" evidence="6">
    <location>
        <begin position="196"/>
        <end position="216"/>
    </location>
</feature>
<evidence type="ECO:0000256" key="4">
    <source>
        <dbReference type="ARBA" id="ARBA00022989"/>
    </source>
</evidence>
<evidence type="ECO:0000256" key="3">
    <source>
        <dbReference type="ARBA" id="ARBA00022692"/>
    </source>
</evidence>
<feature type="transmembrane region" description="Helical" evidence="7">
    <location>
        <begin position="330"/>
        <end position="352"/>
    </location>
</feature>
<evidence type="ECO:0000256" key="2">
    <source>
        <dbReference type="ARBA" id="ARBA00022475"/>
    </source>
</evidence>
<dbReference type="PANTHER" id="PTHR23513:SF6">
    <property type="entry name" value="MAJOR FACILITATOR SUPERFAMILY ASSOCIATED DOMAIN-CONTAINING PROTEIN"/>
    <property type="match status" value="1"/>
</dbReference>
<keyword evidence="2" id="KW-1003">Cell membrane</keyword>
<keyword evidence="10" id="KW-1185">Reference proteome</keyword>
<dbReference type="Pfam" id="PF07690">
    <property type="entry name" value="MFS_1"/>
    <property type="match status" value="1"/>
</dbReference>
<gene>
    <name evidence="9" type="ORF">MMA15_26145</name>
</gene>
<feature type="transmembrane region" description="Helical" evidence="7">
    <location>
        <begin position="103"/>
        <end position="131"/>
    </location>
</feature>
<dbReference type="PROSITE" id="PS50850">
    <property type="entry name" value="MFS"/>
    <property type="match status" value="1"/>
</dbReference>
<dbReference type="Proteomes" id="UP001166784">
    <property type="component" value="Unassembled WGS sequence"/>
</dbReference>
<dbReference type="Gene3D" id="1.20.1250.20">
    <property type="entry name" value="MFS general substrate transporter like domains"/>
    <property type="match status" value="1"/>
</dbReference>
<dbReference type="SUPFAM" id="SSF103473">
    <property type="entry name" value="MFS general substrate transporter"/>
    <property type="match status" value="1"/>
</dbReference>
<feature type="transmembrane region" description="Helical" evidence="7">
    <location>
        <begin position="396"/>
        <end position="414"/>
    </location>
</feature>
<evidence type="ECO:0000256" key="5">
    <source>
        <dbReference type="ARBA" id="ARBA00023136"/>
    </source>
</evidence>
<dbReference type="CDD" id="cd06173">
    <property type="entry name" value="MFS_MefA_like"/>
    <property type="match status" value="1"/>
</dbReference>
<evidence type="ECO:0000259" key="8">
    <source>
        <dbReference type="PROSITE" id="PS50850"/>
    </source>
</evidence>
<dbReference type="InterPro" id="IPR011701">
    <property type="entry name" value="MFS"/>
</dbReference>
<dbReference type="InterPro" id="IPR036259">
    <property type="entry name" value="MFS_trans_sf"/>
</dbReference>
<keyword evidence="3 7" id="KW-0812">Transmembrane</keyword>
<dbReference type="PANTHER" id="PTHR23513">
    <property type="entry name" value="INTEGRAL MEMBRANE EFFLUX PROTEIN-RELATED"/>
    <property type="match status" value="1"/>
</dbReference>
<dbReference type="RefSeq" id="WP_241062619.1">
    <property type="nucleotide sequence ID" value="NZ_JAKWJU010000002.1"/>
</dbReference>
<feature type="transmembrane region" description="Helical" evidence="7">
    <location>
        <begin position="48"/>
        <end position="66"/>
    </location>
</feature>
<evidence type="ECO:0000256" key="1">
    <source>
        <dbReference type="ARBA" id="ARBA00004651"/>
    </source>
</evidence>
<dbReference type="EMBL" id="JAKWJU010000002">
    <property type="protein sequence ID" value="MCH6163753.1"/>
    <property type="molecule type" value="Genomic_DNA"/>
</dbReference>
<proteinExistence type="predicted"/>
<feature type="transmembrane region" description="Helical" evidence="7">
    <location>
        <begin position="364"/>
        <end position="390"/>
    </location>
</feature>
<feature type="transmembrane region" description="Helical" evidence="7">
    <location>
        <begin position="278"/>
        <end position="299"/>
    </location>
</feature>
<feature type="compositionally biased region" description="Basic and acidic residues" evidence="6">
    <location>
        <begin position="440"/>
        <end position="452"/>
    </location>
</feature>
<sequence>MNWTGARVLRDRNAALYLGGVVTSAFGDSAMSLAAGVWVKTLTGSDSLAALVTFCFWLPVLAGPAIGVLADRFPHRPLLAAANLALAAALTLPLAVESARQVWLLFAVLVVVGAGSVLTGAAGTALCATVVPAELRGDLNGLARTAVESGKLCAPLAGAALFTALGGKAVALLDCATFLLAAAAFTLIRVRHAGMPGADGPPGRPPPSGPSAPFATPLAHRRSWTRETAEGIRYLWRHGVLRTLVLAGSAALVVSGVSSTATYALLDDGLHRSPAYAGVLTTAQGLGSVVSGLAAGALLRRMPERAFAATGLAVFALGSLARAAPWPTVVVAGSVLIGTGLPCPLVAASTAVQRETPAGLRGRVAATADTLMFAPTGLALLLGTAMVAVLDYRVQVLAAGALALAAVAGVLLPGSGTEHRGRKAGANAGAAARPGSSAPDSHEDKGGSRADD</sequence>
<comment type="subcellular location">
    <subcellularLocation>
        <location evidence="1">Cell membrane</location>
        <topology evidence="1">Multi-pass membrane protein</topology>
    </subcellularLocation>
</comment>
<feature type="domain" description="Major facilitator superfamily (MFS) profile" evidence="8">
    <location>
        <begin position="13"/>
        <end position="418"/>
    </location>
</feature>